<feature type="transmembrane region" description="Helical" evidence="1">
    <location>
        <begin position="44"/>
        <end position="62"/>
    </location>
</feature>
<reference evidence="2 3" key="1">
    <citation type="journal article" date="2016" name="Nat. Commun.">
        <title>Thousands of microbial genomes shed light on interconnected biogeochemical processes in an aquifer system.</title>
        <authorList>
            <person name="Anantharaman K."/>
            <person name="Brown C.T."/>
            <person name="Hug L.A."/>
            <person name="Sharon I."/>
            <person name="Castelle C.J."/>
            <person name="Probst A.J."/>
            <person name="Thomas B.C."/>
            <person name="Singh A."/>
            <person name="Wilkins M.J."/>
            <person name="Karaoz U."/>
            <person name="Brodie E.L."/>
            <person name="Williams K.H."/>
            <person name="Hubbard S.S."/>
            <person name="Banfield J.F."/>
        </authorList>
    </citation>
    <scope>NUCLEOTIDE SEQUENCE [LARGE SCALE GENOMIC DNA]</scope>
</reference>
<dbReference type="AlphaFoldDB" id="A0A1G1WEN7"/>
<dbReference type="Proteomes" id="UP000178162">
    <property type="component" value="Unassembled WGS sequence"/>
</dbReference>
<comment type="caution">
    <text evidence="2">The sequence shown here is derived from an EMBL/GenBank/DDBJ whole genome shotgun (WGS) entry which is preliminary data.</text>
</comment>
<organism evidence="2 3">
    <name type="scientific">Candidatus Woykebacteria bacterium RBG_16_39_9b</name>
    <dbReference type="NCBI Taxonomy" id="1802595"/>
    <lineage>
        <taxon>Bacteria</taxon>
        <taxon>Candidatus Woykeibacteriota</taxon>
    </lineage>
</organism>
<keyword evidence="1" id="KW-0472">Membrane</keyword>
<protein>
    <submittedName>
        <fullName evidence="2">Uncharacterized protein</fullName>
    </submittedName>
</protein>
<accession>A0A1G1WEN7</accession>
<name>A0A1G1WEN7_9BACT</name>
<keyword evidence="1" id="KW-1133">Transmembrane helix</keyword>
<keyword evidence="1" id="KW-0812">Transmembrane</keyword>
<evidence type="ECO:0000313" key="3">
    <source>
        <dbReference type="Proteomes" id="UP000178162"/>
    </source>
</evidence>
<gene>
    <name evidence="2" type="ORF">A2134_00940</name>
</gene>
<evidence type="ECO:0000256" key="1">
    <source>
        <dbReference type="SAM" id="Phobius"/>
    </source>
</evidence>
<feature type="transmembrane region" description="Helical" evidence="1">
    <location>
        <begin position="69"/>
        <end position="94"/>
    </location>
</feature>
<proteinExistence type="predicted"/>
<sequence>MLRFRFPWYLASIVSIISFVVLYAVLLQVSEFLYTFPDEPPEDYALWAGITAIIISSVESVLISKNKKLFSLGLTLLFFLVIFFALSSFIASLWY</sequence>
<evidence type="ECO:0000313" key="2">
    <source>
        <dbReference type="EMBL" id="OGY26153.1"/>
    </source>
</evidence>
<dbReference type="EMBL" id="MHCR01000001">
    <property type="protein sequence ID" value="OGY26153.1"/>
    <property type="molecule type" value="Genomic_DNA"/>
</dbReference>
<feature type="transmembrane region" description="Helical" evidence="1">
    <location>
        <begin position="7"/>
        <end position="29"/>
    </location>
</feature>